<accession>A0A4Q7V7L6</accession>
<comment type="caution">
    <text evidence="1">The sequence shown here is derived from an EMBL/GenBank/DDBJ whole genome shotgun (WGS) entry which is preliminary data.</text>
</comment>
<dbReference type="OrthoDB" id="9964235at2"/>
<dbReference type="RefSeq" id="WP_130308472.1">
    <property type="nucleotide sequence ID" value="NZ_SHKN01000005.1"/>
</dbReference>
<sequence>MENDLKIIEFIAESNLTTFEITSLYTLFFGIDGVVDMFCYQNIIELKYNCTKISKVEMFQFIVDLGVNQEKFKPRELHDDFFLTLKSSVSNFY</sequence>
<dbReference type="Proteomes" id="UP000293562">
    <property type="component" value="Unassembled WGS sequence"/>
</dbReference>
<gene>
    <name evidence="1" type="ORF">EV201_3117</name>
</gene>
<name>A0A4Q7V7L6_9BACT</name>
<reference evidence="1 2" key="1">
    <citation type="submission" date="2019-02" db="EMBL/GenBank/DDBJ databases">
        <title>Genomic Encyclopedia of Type Strains, Phase IV (KMG-IV): sequencing the most valuable type-strain genomes for metagenomic binning, comparative biology and taxonomic classification.</title>
        <authorList>
            <person name="Goeker M."/>
        </authorList>
    </citation>
    <scope>NUCLEOTIDE SEQUENCE [LARGE SCALE GENOMIC DNA]</scope>
    <source>
        <strain evidence="1 2">DSM 28825</strain>
    </source>
</reference>
<dbReference type="EMBL" id="SHKN01000005">
    <property type="protein sequence ID" value="RZT91303.1"/>
    <property type="molecule type" value="Genomic_DNA"/>
</dbReference>
<dbReference type="AlphaFoldDB" id="A0A4Q7V7L6"/>
<organism evidence="1 2">
    <name type="scientific">Ancylomarina subtilis</name>
    <dbReference type="NCBI Taxonomy" id="1639035"/>
    <lineage>
        <taxon>Bacteria</taxon>
        <taxon>Pseudomonadati</taxon>
        <taxon>Bacteroidota</taxon>
        <taxon>Bacteroidia</taxon>
        <taxon>Marinilabiliales</taxon>
        <taxon>Marinifilaceae</taxon>
        <taxon>Ancylomarina</taxon>
    </lineage>
</organism>
<evidence type="ECO:0000313" key="1">
    <source>
        <dbReference type="EMBL" id="RZT91303.1"/>
    </source>
</evidence>
<evidence type="ECO:0000313" key="2">
    <source>
        <dbReference type="Proteomes" id="UP000293562"/>
    </source>
</evidence>
<proteinExistence type="predicted"/>
<keyword evidence="2" id="KW-1185">Reference proteome</keyword>
<protein>
    <submittedName>
        <fullName evidence="1">Uncharacterized protein</fullName>
    </submittedName>
</protein>